<keyword evidence="3" id="KW-0804">Transcription</keyword>
<dbReference type="PANTHER" id="PTHR21483">
    <property type="entry name" value="RNA POLYMERASE II-ASSOCIATED PROTEIN 1"/>
    <property type="match status" value="1"/>
</dbReference>
<feature type="compositionally biased region" description="Basic and acidic residues" evidence="5">
    <location>
        <begin position="546"/>
        <end position="562"/>
    </location>
</feature>
<feature type="region of interest" description="Disordered" evidence="5">
    <location>
        <begin position="311"/>
        <end position="354"/>
    </location>
</feature>
<name>A0AA88MVJ7_TACVA</name>
<feature type="domain" description="RPAP1/MINIYO-like TPR repeats" evidence="8">
    <location>
        <begin position="1133"/>
        <end position="1358"/>
    </location>
</feature>
<dbReference type="Pfam" id="PF25766">
    <property type="entry name" value="TPR_RPAP1"/>
    <property type="match status" value="1"/>
</dbReference>
<evidence type="ECO:0000256" key="2">
    <source>
        <dbReference type="ARBA" id="ARBA00009953"/>
    </source>
</evidence>
<proteinExistence type="inferred from homology"/>
<dbReference type="SUPFAM" id="SSF48371">
    <property type="entry name" value="ARM repeat"/>
    <property type="match status" value="1"/>
</dbReference>
<evidence type="ECO:0000259" key="8">
    <source>
        <dbReference type="Pfam" id="PF25766"/>
    </source>
</evidence>
<dbReference type="InterPro" id="IPR013929">
    <property type="entry name" value="RPAP1_C"/>
</dbReference>
<evidence type="ECO:0000256" key="5">
    <source>
        <dbReference type="SAM" id="MobiDB-lite"/>
    </source>
</evidence>
<keyword evidence="10" id="KW-1185">Reference proteome</keyword>
<feature type="region of interest" description="Disordered" evidence="5">
    <location>
        <begin position="536"/>
        <end position="562"/>
    </location>
</feature>
<sequence length="1423" mass="157333">MPLASGKMGSACTAEQHRAGMQVDGFVFVIQKSGESLGMLQRPKPTDSEVDLLQEQECFLASGSTPAATVTRRADKRRGDNASADSDDSHVNPRDVVTIADLPDELPDLTPVPPKKTCSKKERVRFENEDAEELLDRHDTHISAVLSKIVERDTSAVPVLLPAFTNTAFPKVLHRSTVNQQETAPGGRKSIFARHIAAQKAKTGPGEKNETKIGNTQKSESRPVHGNAEGPILVSGQGLGPGSAMETLKIHQENQARLQGMSQSEILEEQKLLLAQLDSRLVDFVRSQKAQNASFSTSSSIDKSVCPVQSLTESKAPAPHYTETAQDSQEVAMDTDEEDETEPANHHPITAEQLPIQPEKEWLHMDKLEPEKLEWMRDLPAPRKQATKKDMQARFDFSGTLLPPTEDLPTHLGLHHHGEEPELAGYSLQELFLLSRSQLTQQRTLALNTLAHILSKARAGEYSSCLKGNVLTSLLDAGLLFLLRFSLDDSVESVMSAAVRALRALLVSTEDEENLDVLFSWMLGMAAFPLVPQLQKEDDEDDEGLNESKKETEKEKEERKLDHSVAQQDVLKGLLKMQLLQRMRYILEVVQPSPQTVLAILEILIRIARHSVSAATQILDCPRLMATVMANFLPCSWSVQTSPTPPSLYGLPVSKAMKLLRVLGSAGRHTCARILNNLGGKERLSRFLSVEPSELLLESEENICCSTEALRLWAVAASYGQGCSLYKDLYPVLVKALQAAHKPWAPSESLLVLELYRVKSLLVLLTQVTHTAGCHHEIQCGLLSSQGAECLPPPPVMWSHVSGLQPTVMGILKGCMGKLDDPSHRSSTLNLLPSFLIYMGAYYSQLRLQSSFQSVQCLEELEALSKEVLLPLVSTQVFHCMIDSLRFGSVICQPGMSTSDQNVPSLPGLGSNRFTSLLGPESPLPLCTALFYLLDIIMTIHRGLTKSFSSLILSDSILTYLKTCVGATPSVSYTSAWNLRHEHHLLYLILRLAHRLVPAHPEVKKHASLFHQVSLALISWLLPGSEYLAHELLSTMIFNHDLFPEAGSGGPEAVTLAELHLQEMSSHSPSPGPLLREALAQLPSIRACYLTQFAYMEPAVITSRERHLGRNPWLSSQLLPELSGPSLPSDWAFLPLISLYERIGVSQGGGLRAESLPPGSVQSLTYCLQWLLVLESFRERALQLVPPVAKLARLACVFLCSSDIFLERPVKELTWALLRGLTRPGRLEALDLSLPPPGLASFHDLYSALLAQYEAVSFGDSLFGCFILLPLQRRYSVSMRLAVFGEHVSILRSLGVSLEQLPVALEKFTSPAENSLPLLRLYFRALVTKALRRDWCPVLYAVAVAHLNAFIFSQDAAPQEVETTRRSLLRKTYYLTDEVLRSHLLLFRQPQQHSELGFSTYEQLTSIRAGRLQSVIKAKEGND</sequence>
<feature type="compositionally biased region" description="Acidic residues" evidence="5">
    <location>
        <begin position="333"/>
        <end position="342"/>
    </location>
</feature>
<evidence type="ECO:0000313" key="10">
    <source>
        <dbReference type="Proteomes" id="UP001187315"/>
    </source>
</evidence>
<comment type="subcellular location">
    <subcellularLocation>
        <location evidence="1">Nucleus</location>
    </subcellularLocation>
</comment>
<dbReference type="GO" id="GO:0006366">
    <property type="term" value="P:transcription by RNA polymerase II"/>
    <property type="evidence" value="ECO:0007669"/>
    <property type="project" value="InterPro"/>
</dbReference>
<evidence type="ECO:0000256" key="1">
    <source>
        <dbReference type="ARBA" id="ARBA00004123"/>
    </source>
</evidence>
<dbReference type="Pfam" id="PF08621">
    <property type="entry name" value="RPAP1_N"/>
    <property type="match status" value="1"/>
</dbReference>
<evidence type="ECO:0000259" key="7">
    <source>
        <dbReference type="Pfam" id="PF08621"/>
    </source>
</evidence>
<evidence type="ECO:0000313" key="9">
    <source>
        <dbReference type="EMBL" id="KAK2843277.1"/>
    </source>
</evidence>
<evidence type="ECO:0008006" key="11">
    <source>
        <dbReference type="Google" id="ProtNLM"/>
    </source>
</evidence>
<evidence type="ECO:0000259" key="6">
    <source>
        <dbReference type="Pfam" id="PF08620"/>
    </source>
</evidence>
<evidence type="ECO:0000256" key="4">
    <source>
        <dbReference type="ARBA" id="ARBA00023242"/>
    </source>
</evidence>
<dbReference type="InterPro" id="IPR057989">
    <property type="entry name" value="TPR_RPAP1/MINIYO-like"/>
</dbReference>
<organism evidence="9 10">
    <name type="scientific">Tachysurus vachellii</name>
    <name type="common">Darkbarbel catfish</name>
    <name type="synonym">Pelteobagrus vachellii</name>
    <dbReference type="NCBI Taxonomy" id="175792"/>
    <lineage>
        <taxon>Eukaryota</taxon>
        <taxon>Metazoa</taxon>
        <taxon>Chordata</taxon>
        <taxon>Craniata</taxon>
        <taxon>Vertebrata</taxon>
        <taxon>Euteleostomi</taxon>
        <taxon>Actinopterygii</taxon>
        <taxon>Neopterygii</taxon>
        <taxon>Teleostei</taxon>
        <taxon>Ostariophysi</taxon>
        <taxon>Siluriformes</taxon>
        <taxon>Bagridae</taxon>
        <taxon>Tachysurus</taxon>
    </lineage>
</organism>
<accession>A0AA88MVJ7</accession>
<gene>
    <name evidence="9" type="ORF">Q7C36_011492</name>
</gene>
<comment type="caution">
    <text evidence="9">The sequence shown here is derived from an EMBL/GenBank/DDBJ whole genome shotgun (WGS) entry which is preliminary data.</text>
</comment>
<dbReference type="InterPro" id="IPR013930">
    <property type="entry name" value="RPAP1_N"/>
</dbReference>
<comment type="similarity">
    <text evidence="2">Belongs to the RPAP1 family.</text>
</comment>
<protein>
    <recommendedName>
        <fullName evidence="11">RNA polymerase II-associated protein 1</fullName>
    </recommendedName>
</protein>
<feature type="domain" description="RPAP1 N-terminal" evidence="7">
    <location>
        <begin position="249"/>
        <end position="289"/>
    </location>
</feature>
<feature type="region of interest" description="Disordered" evidence="5">
    <location>
        <begin position="63"/>
        <end position="92"/>
    </location>
</feature>
<evidence type="ECO:0000256" key="3">
    <source>
        <dbReference type="ARBA" id="ARBA00023163"/>
    </source>
</evidence>
<feature type="region of interest" description="Disordered" evidence="5">
    <location>
        <begin position="198"/>
        <end position="229"/>
    </location>
</feature>
<dbReference type="EMBL" id="JAVHJS010000011">
    <property type="protein sequence ID" value="KAK2843277.1"/>
    <property type="molecule type" value="Genomic_DNA"/>
</dbReference>
<reference evidence="9" key="1">
    <citation type="submission" date="2023-08" db="EMBL/GenBank/DDBJ databases">
        <title>Pelteobagrus vachellii genome.</title>
        <authorList>
            <person name="Liu H."/>
        </authorList>
    </citation>
    <scope>NUCLEOTIDE SEQUENCE</scope>
    <source>
        <strain evidence="9">PRFRI_2022a</strain>
        <tissue evidence="9">Muscle</tissue>
    </source>
</reference>
<dbReference type="Proteomes" id="UP001187315">
    <property type="component" value="Unassembled WGS sequence"/>
</dbReference>
<dbReference type="InterPro" id="IPR039913">
    <property type="entry name" value="RPAP1/Rba50"/>
</dbReference>
<dbReference type="Pfam" id="PF08620">
    <property type="entry name" value="RPAP1_C"/>
    <property type="match status" value="1"/>
</dbReference>
<feature type="domain" description="RPAP1 C-terminal" evidence="6">
    <location>
        <begin position="392"/>
        <end position="457"/>
    </location>
</feature>
<dbReference type="PANTHER" id="PTHR21483:SF18">
    <property type="entry name" value="RNA POLYMERASE II-ASSOCIATED PROTEIN 1"/>
    <property type="match status" value="1"/>
</dbReference>
<dbReference type="InterPro" id="IPR016024">
    <property type="entry name" value="ARM-type_fold"/>
</dbReference>
<keyword evidence="4" id="KW-0539">Nucleus</keyword>